<protein>
    <recommendedName>
        <fullName evidence="4">SHSP domain-containing protein</fullName>
    </recommendedName>
</protein>
<dbReference type="SUPFAM" id="SSF49764">
    <property type="entry name" value="HSP20-like chaperones"/>
    <property type="match status" value="1"/>
</dbReference>
<dbReference type="InterPro" id="IPR044587">
    <property type="entry name" value="HSP21-like"/>
</dbReference>
<dbReference type="GO" id="GO:0009408">
    <property type="term" value="P:response to heat"/>
    <property type="evidence" value="ECO:0007669"/>
    <property type="project" value="InterPro"/>
</dbReference>
<dbReference type="PANTHER" id="PTHR46733:SF4">
    <property type="entry name" value="HEAT SHOCK PROTEIN 21, CHLOROPLASTIC"/>
    <property type="match status" value="1"/>
</dbReference>
<feature type="domain" description="SHSP" evidence="4">
    <location>
        <begin position="91"/>
        <end position="190"/>
    </location>
</feature>
<dbReference type="PROSITE" id="PS01031">
    <property type="entry name" value="SHSP"/>
    <property type="match status" value="1"/>
</dbReference>
<gene>
    <name evidence="5" type="ORF">QVD17_28219</name>
</gene>
<accession>A0AAD8KA26</accession>
<keyword evidence="6" id="KW-1185">Reference proteome</keyword>
<comment type="caution">
    <text evidence="5">The sequence shown here is derived from an EMBL/GenBank/DDBJ whole genome shotgun (WGS) entry which is preliminary data.</text>
</comment>
<evidence type="ECO:0000256" key="1">
    <source>
        <dbReference type="ARBA" id="ARBA00023016"/>
    </source>
</evidence>
<dbReference type="CDD" id="cd06464">
    <property type="entry name" value="ACD_sHsps-like"/>
    <property type="match status" value="1"/>
</dbReference>
<evidence type="ECO:0000259" key="4">
    <source>
        <dbReference type="PROSITE" id="PS01031"/>
    </source>
</evidence>
<reference evidence="5" key="1">
    <citation type="journal article" date="2023" name="bioRxiv">
        <title>Improved chromosome-level genome assembly for marigold (Tagetes erecta).</title>
        <authorList>
            <person name="Jiang F."/>
            <person name="Yuan L."/>
            <person name="Wang S."/>
            <person name="Wang H."/>
            <person name="Xu D."/>
            <person name="Wang A."/>
            <person name="Fan W."/>
        </authorList>
    </citation>
    <scope>NUCLEOTIDE SEQUENCE</scope>
    <source>
        <strain evidence="5">WSJ</strain>
        <tissue evidence="5">Leaf</tissue>
    </source>
</reference>
<sequence>MAFFSRLLTTAASTTLLLNNKLLSPPVPLRSTVSLIRRGFNTQLNSSDDEADTYFYARSGDGHISVHSKRKLRQIFDAMDESKNKSSMDGEGSAVARKKWDIKDDDEFLNLRFEVPGLEKGDLKVTVEKNVLVMKLADSSAQYDMPGKVVLQPGLHKMTGIKAEMKNGVLKIVVPKFKPDERKDLLVEVK</sequence>
<dbReference type="AlphaFoldDB" id="A0AAD8KA26"/>
<evidence type="ECO:0000256" key="2">
    <source>
        <dbReference type="PROSITE-ProRule" id="PRU00285"/>
    </source>
</evidence>
<evidence type="ECO:0000313" key="6">
    <source>
        <dbReference type="Proteomes" id="UP001229421"/>
    </source>
</evidence>
<dbReference type="PANTHER" id="PTHR46733">
    <property type="entry name" value="26.5 KDA HEAT SHOCK PROTEIN, MITOCHONDRIAL"/>
    <property type="match status" value="1"/>
</dbReference>
<evidence type="ECO:0000313" key="5">
    <source>
        <dbReference type="EMBL" id="KAK1419062.1"/>
    </source>
</evidence>
<dbReference type="Pfam" id="PF00011">
    <property type="entry name" value="HSP20"/>
    <property type="match status" value="1"/>
</dbReference>
<dbReference type="Proteomes" id="UP001229421">
    <property type="component" value="Unassembled WGS sequence"/>
</dbReference>
<dbReference type="EMBL" id="JAUHHV010000007">
    <property type="protein sequence ID" value="KAK1419062.1"/>
    <property type="molecule type" value="Genomic_DNA"/>
</dbReference>
<dbReference type="InterPro" id="IPR002068">
    <property type="entry name" value="A-crystallin/Hsp20_dom"/>
</dbReference>
<name>A0AAD8KA26_TARER</name>
<dbReference type="Gene3D" id="2.60.40.790">
    <property type="match status" value="1"/>
</dbReference>
<organism evidence="5 6">
    <name type="scientific">Tagetes erecta</name>
    <name type="common">African marigold</name>
    <dbReference type="NCBI Taxonomy" id="13708"/>
    <lineage>
        <taxon>Eukaryota</taxon>
        <taxon>Viridiplantae</taxon>
        <taxon>Streptophyta</taxon>
        <taxon>Embryophyta</taxon>
        <taxon>Tracheophyta</taxon>
        <taxon>Spermatophyta</taxon>
        <taxon>Magnoliopsida</taxon>
        <taxon>eudicotyledons</taxon>
        <taxon>Gunneridae</taxon>
        <taxon>Pentapetalae</taxon>
        <taxon>asterids</taxon>
        <taxon>campanulids</taxon>
        <taxon>Asterales</taxon>
        <taxon>Asteraceae</taxon>
        <taxon>Asteroideae</taxon>
        <taxon>Heliantheae alliance</taxon>
        <taxon>Tageteae</taxon>
        <taxon>Tagetes</taxon>
    </lineage>
</organism>
<evidence type="ECO:0000256" key="3">
    <source>
        <dbReference type="RuleBase" id="RU003616"/>
    </source>
</evidence>
<keyword evidence="1" id="KW-0346">Stress response</keyword>
<dbReference type="InterPro" id="IPR008978">
    <property type="entry name" value="HSP20-like_chaperone"/>
</dbReference>
<proteinExistence type="inferred from homology"/>
<comment type="similarity">
    <text evidence="2 3">Belongs to the small heat shock protein (HSP20) family.</text>
</comment>